<accession>A0A1T2X413</accession>
<reference evidence="1 2" key="1">
    <citation type="submission" date="2017-01" db="EMBL/GenBank/DDBJ databases">
        <title>Genome analysis of Paenibacillus selenitrireducens ES3-24.</title>
        <authorList>
            <person name="Xu D."/>
            <person name="Yao R."/>
            <person name="Zheng S."/>
        </authorList>
    </citation>
    <scope>NUCLEOTIDE SEQUENCE [LARGE SCALE GENOMIC DNA]</scope>
    <source>
        <strain evidence="1 2">ES3-24</strain>
    </source>
</reference>
<dbReference type="SUPFAM" id="SSF52218">
    <property type="entry name" value="Flavoproteins"/>
    <property type="match status" value="1"/>
</dbReference>
<dbReference type="Proteomes" id="UP000190188">
    <property type="component" value="Unassembled WGS sequence"/>
</dbReference>
<evidence type="ECO:0000313" key="2">
    <source>
        <dbReference type="Proteomes" id="UP000190188"/>
    </source>
</evidence>
<dbReference type="OrthoDB" id="2049760at2"/>
<organism evidence="1 2">
    <name type="scientific">Paenibacillus selenitireducens</name>
    <dbReference type="NCBI Taxonomy" id="1324314"/>
    <lineage>
        <taxon>Bacteria</taxon>
        <taxon>Bacillati</taxon>
        <taxon>Bacillota</taxon>
        <taxon>Bacilli</taxon>
        <taxon>Bacillales</taxon>
        <taxon>Paenibacillaceae</taxon>
        <taxon>Paenibacillus</taxon>
    </lineage>
</organism>
<sequence length="173" mass="19254">MKIIVISYSFTGNNEALASCVAKELPAEHIRISEPKSRTMGTIILDMIFSRTPLVQPAPDILGNYDFILFFGPVWMGQVAAPLRAHFKYLKTHPHKYGFISISGGADSTNPKLTGELRKRTGVDPAVFIDMHIADLLPANPKPARKDTSAYQLDDVDMKKLTHTIMKMLKDVI</sequence>
<comment type="caution">
    <text evidence="1">The sequence shown here is derived from an EMBL/GenBank/DDBJ whole genome shotgun (WGS) entry which is preliminary data.</text>
</comment>
<evidence type="ECO:0000313" key="1">
    <source>
        <dbReference type="EMBL" id="OPA74590.1"/>
    </source>
</evidence>
<dbReference type="RefSeq" id="WP_078501503.1">
    <property type="nucleotide sequence ID" value="NZ_MSZX01000010.1"/>
</dbReference>
<dbReference type="STRING" id="1324314.BVG16_22755"/>
<dbReference type="AlphaFoldDB" id="A0A1T2X413"/>
<dbReference type="EMBL" id="MSZX01000010">
    <property type="protein sequence ID" value="OPA74590.1"/>
    <property type="molecule type" value="Genomic_DNA"/>
</dbReference>
<evidence type="ECO:0008006" key="3">
    <source>
        <dbReference type="Google" id="ProtNLM"/>
    </source>
</evidence>
<dbReference type="InterPro" id="IPR029039">
    <property type="entry name" value="Flavoprotein-like_sf"/>
</dbReference>
<proteinExistence type="predicted"/>
<name>A0A1T2X413_9BACL</name>
<protein>
    <recommendedName>
        <fullName evidence="3">Flavodoxin-like domain-containing protein</fullName>
    </recommendedName>
</protein>
<keyword evidence="2" id="KW-1185">Reference proteome</keyword>
<gene>
    <name evidence="1" type="ORF">BVG16_22755</name>
</gene>
<dbReference type="Gene3D" id="3.40.50.360">
    <property type="match status" value="1"/>
</dbReference>